<organism evidence="9 10">
    <name type="scientific">Colletotrichum sojae</name>
    <dbReference type="NCBI Taxonomy" id="2175907"/>
    <lineage>
        <taxon>Eukaryota</taxon>
        <taxon>Fungi</taxon>
        <taxon>Dikarya</taxon>
        <taxon>Ascomycota</taxon>
        <taxon>Pezizomycotina</taxon>
        <taxon>Sordariomycetes</taxon>
        <taxon>Hypocreomycetidae</taxon>
        <taxon>Glomerellales</taxon>
        <taxon>Glomerellaceae</taxon>
        <taxon>Colletotrichum</taxon>
        <taxon>Colletotrichum orchidearum species complex</taxon>
    </lineage>
</organism>
<dbReference type="InterPro" id="IPR017972">
    <property type="entry name" value="Cyt_P450_CS"/>
</dbReference>
<name>A0A8H6INT0_9PEZI</name>
<keyword evidence="6 8" id="KW-0503">Monooxygenase</keyword>
<evidence type="ECO:0000256" key="3">
    <source>
        <dbReference type="ARBA" id="ARBA00022617"/>
    </source>
</evidence>
<dbReference type="EMBL" id="WIGN01000553">
    <property type="protein sequence ID" value="KAF6788757.1"/>
    <property type="molecule type" value="Genomic_DNA"/>
</dbReference>
<evidence type="ECO:0000256" key="4">
    <source>
        <dbReference type="ARBA" id="ARBA00022723"/>
    </source>
</evidence>
<evidence type="ECO:0000256" key="7">
    <source>
        <dbReference type="PIRSR" id="PIRSR602403-1"/>
    </source>
</evidence>
<dbReference type="GO" id="GO:0016705">
    <property type="term" value="F:oxidoreductase activity, acting on paired donors, with incorporation or reduction of molecular oxygen"/>
    <property type="evidence" value="ECO:0007669"/>
    <property type="project" value="InterPro"/>
</dbReference>
<dbReference type="InterPro" id="IPR002403">
    <property type="entry name" value="Cyt_P450_E_grp-IV"/>
</dbReference>
<dbReference type="PRINTS" id="PR00465">
    <property type="entry name" value="EP450IV"/>
</dbReference>
<dbReference type="PANTHER" id="PTHR24305:SF164">
    <property type="entry name" value="P450, PUTATIVE (EUROFUNG)-RELATED"/>
    <property type="match status" value="1"/>
</dbReference>
<dbReference type="Pfam" id="PF00067">
    <property type="entry name" value="p450"/>
    <property type="match status" value="1"/>
</dbReference>
<dbReference type="SUPFAM" id="SSF48264">
    <property type="entry name" value="Cytochrome P450"/>
    <property type="match status" value="1"/>
</dbReference>
<evidence type="ECO:0000256" key="6">
    <source>
        <dbReference type="ARBA" id="ARBA00023033"/>
    </source>
</evidence>
<evidence type="ECO:0000256" key="8">
    <source>
        <dbReference type="RuleBase" id="RU000461"/>
    </source>
</evidence>
<dbReference type="PRINTS" id="PR00385">
    <property type="entry name" value="P450"/>
</dbReference>
<dbReference type="PROSITE" id="PS00086">
    <property type="entry name" value="CYTOCHROME_P450"/>
    <property type="match status" value="1"/>
</dbReference>
<keyword evidence="3 7" id="KW-0349">Heme</keyword>
<gene>
    <name evidence="9" type="ORF">CSOJ01_14938</name>
</gene>
<protein>
    <recommendedName>
        <fullName evidence="11">Cytochrome P450</fullName>
    </recommendedName>
</protein>
<dbReference type="GO" id="GO:0020037">
    <property type="term" value="F:heme binding"/>
    <property type="evidence" value="ECO:0007669"/>
    <property type="project" value="InterPro"/>
</dbReference>
<dbReference type="InterPro" id="IPR001128">
    <property type="entry name" value="Cyt_P450"/>
</dbReference>
<evidence type="ECO:0000313" key="9">
    <source>
        <dbReference type="EMBL" id="KAF6788757.1"/>
    </source>
</evidence>
<keyword evidence="8" id="KW-0560">Oxidoreductase</keyword>
<accession>A0A8H6INT0</accession>
<dbReference type="Gene3D" id="1.10.630.10">
    <property type="entry name" value="Cytochrome P450"/>
    <property type="match status" value="1"/>
</dbReference>
<dbReference type="InterPro" id="IPR036396">
    <property type="entry name" value="Cyt_P450_sf"/>
</dbReference>
<keyword evidence="10" id="KW-1185">Reference proteome</keyword>
<dbReference type="AlphaFoldDB" id="A0A8H6INT0"/>
<keyword evidence="4 7" id="KW-0479">Metal-binding</keyword>
<comment type="cofactor">
    <cofactor evidence="1 7">
        <name>heme</name>
        <dbReference type="ChEBI" id="CHEBI:30413"/>
    </cofactor>
</comment>
<comment type="similarity">
    <text evidence="2 8">Belongs to the cytochrome P450 family.</text>
</comment>
<evidence type="ECO:0000256" key="2">
    <source>
        <dbReference type="ARBA" id="ARBA00010617"/>
    </source>
</evidence>
<keyword evidence="5 7" id="KW-0408">Iron</keyword>
<evidence type="ECO:0000256" key="5">
    <source>
        <dbReference type="ARBA" id="ARBA00023004"/>
    </source>
</evidence>
<dbReference type="PANTHER" id="PTHR24305">
    <property type="entry name" value="CYTOCHROME P450"/>
    <property type="match status" value="1"/>
</dbReference>
<dbReference type="GO" id="GO:0004497">
    <property type="term" value="F:monooxygenase activity"/>
    <property type="evidence" value="ECO:0007669"/>
    <property type="project" value="UniProtKB-KW"/>
</dbReference>
<sequence length="501" mass="55946">MSPTLEPQPLALSSGSTATRLLLLRLLCFGFVLLWVRRLNLSSMRKVPGPGYLKLTTAFVKYHEFTGNKRGWVHDLHLKYGPVVQIGRNEISFASYTAAKQIYSSGNKEFRKTELYSLFEQEGHINLFTALDPEKHSEIRHSFADRYSNSNILRSKIMDAIADRAAIIAEVCAAGKSADVYLLLHAYALDCVTAMLFHPYGTNSLAGAEDKQMVRLLSYADARKALYLMHYSPFLSTAWHALDPGSETSEKGGPMIRNYVHQTLARGGHSNFTLAARFLASPDFDRSLAESECLDHIGAGIETTGDTLCWLMWELSQPRHRGKVVRLHEELIAGADAGRALDTLSYLGAVVQEALRLWAPGTQPLPRYVPENGVHIDGYHIPGNIIVGCTSYSMHRIDERVFPEADEFNPDRWLSSEGNTDRQRLFFAFGLGARTCIGKHLAMAEMRACLNAVYSKYWTQPSADMTSSMDMDDQVLTSRPRGMCCRISFVPWAEASDAFDA</sequence>
<comment type="caution">
    <text evidence="9">The sequence shown here is derived from an EMBL/GenBank/DDBJ whole genome shotgun (WGS) entry which is preliminary data.</text>
</comment>
<feature type="binding site" description="axial binding residue" evidence="7">
    <location>
        <position position="436"/>
    </location>
    <ligand>
        <name>heme</name>
        <dbReference type="ChEBI" id="CHEBI:30413"/>
    </ligand>
    <ligandPart>
        <name>Fe</name>
        <dbReference type="ChEBI" id="CHEBI:18248"/>
    </ligandPart>
</feature>
<dbReference type="InterPro" id="IPR050121">
    <property type="entry name" value="Cytochrome_P450_monoxygenase"/>
</dbReference>
<dbReference type="GO" id="GO:0005506">
    <property type="term" value="F:iron ion binding"/>
    <property type="evidence" value="ECO:0007669"/>
    <property type="project" value="InterPro"/>
</dbReference>
<evidence type="ECO:0008006" key="11">
    <source>
        <dbReference type="Google" id="ProtNLM"/>
    </source>
</evidence>
<reference evidence="9 10" key="1">
    <citation type="journal article" date="2020" name="Phytopathology">
        <title>Genome Sequence Resources of Colletotrichum truncatum, C. plurivorum, C. musicola, and C. sojae: Four Species Pathogenic to Soybean (Glycine max).</title>
        <authorList>
            <person name="Rogerio F."/>
            <person name="Boufleur T.R."/>
            <person name="Ciampi-Guillardi M."/>
            <person name="Sukno S.A."/>
            <person name="Thon M.R."/>
            <person name="Massola Junior N.S."/>
            <person name="Baroncelli R."/>
        </authorList>
    </citation>
    <scope>NUCLEOTIDE SEQUENCE [LARGE SCALE GENOMIC DNA]</scope>
    <source>
        <strain evidence="9 10">LFN0009</strain>
    </source>
</reference>
<dbReference type="Proteomes" id="UP000652219">
    <property type="component" value="Unassembled WGS sequence"/>
</dbReference>
<evidence type="ECO:0000313" key="10">
    <source>
        <dbReference type="Proteomes" id="UP000652219"/>
    </source>
</evidence>
<proteinExistence type="inferred from homology"/>
<evidence type="ECO:0000256" key="1">
    <source>
        <dbReference type="ARBA" id="ARBA00001971"/>
    </source>
</evidence>